<evidence type="ECO:0000313" key="2">
    <source>
        <dbReference type="EMBL" id="MBS2962235.1"/>
    </source>
</evidence>
<dbReference type="SUPFAM" id="SSF47240">
    <property type="entry name" value="Ferritin-like"/>
    <property type="match status" value="1"/>
</dbReference>
<organism evidence="2 3">
    <name type="scientific">Actinocrinis puniceicyclus</name>
    <dbReference type="NCBI Taxonomy" id="977794"/>
    <lineage>
        <taxon>Bacteria</taxon>
        <taxon>Bacillati</taxon>
        <taxon>Actinomycetota</taxon>
        <taxon>Actinomycetes</taxon>
        <taxon>Catenulisporales</taxon>
        <taxon>Actinospicaceae</taxon>
        <taxon>Actinocrinis</taxon>
    </lineage>
</organism>
<comment type="caution">
    <text evidence="2">The sequence shown here is derived from an EMBL/GenBank/DDBJ whole genome shotgun (WGS) entry which is preliminary data.</text>
</comment>
<dbReference type="GO" id="GO:0016491">
    <property type="term" value="F:oxidoreductase activity"/>
    <property type="evidence" value="ECO:0007669"/>
    <property type="project" value="InterPro"/>
</dbReference>
<reference evidence="2" key="1">
    <citation type="submission" date="2021-04" db="EMBL/GenBank/DDBJ databases">
        <title>Genome based classification of Actinospica acidithermotolerans sp. nov., an actinobacterium isolated from an Indonesian hot spring.</title>
        <authorList>
            <person name="Kusuma A.B."/>
            <person name="Putra K.E."/>
            <person name="Nafisah S."/>
            <person name="Loh J."/>
            <person name="Nouioui I."/>
            <person name="Goodfellow M."/>
        </authorList>
    </citation>
    <scope>NUCLEOTIDE SEQUENCE</scope>
    <source>
        <strain evidence="2">DSM 45618</strain>
    </source>
</reference>
<dbReference type="AlphaFoldDB" id="A0A8J7WMM4"/>
<feature type="region of interest" description="Disordered" evidence="1">
    <location>
        <begin position="1"/>
        <end position="35"/>
    </location>
</feature>
<accession>A0A8J7WMM4</accession>
<evidence type="ECO:0000256" key="1">
    <source>
        <dbReference type="SAM" id="MobiDB-lite"/>
    </source>
</evidence>
<evidence type="ECO:0000313" key="3">
    <source>
        <dbReference type="Proteomes" id="UP000677913"/>
    </source>
</evidence>
<dbReference type="Gene3D" id="1.10.620.20">
    <property type="entry name" value="Ribonucleotide Reductase, subunit A"/>
    <property type="match status" value="1"/>
</dbReference>
<sequence>VDTSAGRGGPGGETAAAMRRGVEPAADPGGGREQTAERLLRSTAQRSYDPELEIDWSAPPVPGLGYLREERCSLYGTPLWRSLSPEQRLELGKHEAASVASVGIWLEFLLMRMLTKLVYEGDPTSRHVQYALTETADECRHSTMFARMIERIETPAYGPTRSVHRRGRVLPLLARGPAMWGAVLIGEEVVDRFQREMVGDESIQPLMRMVNRIHIVEEARHIGFARAELVRSIESTPRWQLPYHRLLLSHIAYIVCRSLINPRVYASVGLDPRATHRVALNNPHHRATIRFGGEKIMPFLAEAGLVGEPGMYFWRKSFLVE</sequence>
<proteinExistence type="predicted"/>
<dbReference type="Pfam" id="PF11583">
    <property type="entry name" value="AurF"/>
    <property type="match status" value="1"/>
</dbReference>
<feature type="non-terminal residue" evidence="2">
    <location>
        <position position="1"/>
    </location>
</feature>
<dbReference type="InterPro" id="IPR009078">
    <property type="entry name" value="Ferritin-like_SF"/>
</dbReference>
<dbReference type="InterPro" id="IPR025859">
    <property type="entry name" value="AurF/CmlI"/>
</dbReference>
<dbReference type="InterPro" id="IPR012348">
    <property type="entry name" value="RNR-like"/>
</dbReference>
<name>A0A8J7WMM4_9ACTN</name>
<gene>
    <name evidence="2" type="ORF">KGA66_04205</name>
</gene>
<protein>
    <submittedName>
        <fullName evidence="2">Diiron oxygenase</fullName>
    </submittedName>
</protein>
<dbReference type="Proteomes" id="UP000677913">
    <property type="component" value="Unassembled WGS sequence"/>
</dbReference>
<dbReference type="EMBL" id="JAGSXH010000008">
    <property type="protein sequence ID" value="MBS2962235.1"/>
    <property type="molecule type" value="Genomic_DNA"/>
</dbReference>
<keyword evidence="3" id="KW-1185">Reference proteome</keyword>
<feature type="compositionally biased region" description="Gly residues" evidence="1">
    <location>
        <begin position="1"/>
        <end position="12"/>
    </location>
</feature>